<dbReference type="PANTHER" id="PTHR30137:SF8">
    <property type="entry name" value="BLR5498 PROTEIN"/>
    <property type="match status" value="1"/>
</dbReference>
<sequence>MTQEGNVESTIKIAKKGLPIVYAVIGAGVHRFKPLVDAYRKVARNSGHDPKKTKVAAHSWGWIADDHDKAVEEYYHPTKVITDNIAKDRPHWSEMTKAQYLYSLTDEGATIVGDPKRVAEKIIKTIETLDLDRFFLHLPTGSMPHEDVLRAIELYGKEVAPIVRDYFAKKEENQSQD</sequence>
<dbReference type="Gene3D" id="3.20.20.30">
    <property type="entry name" value="Luciferase-like domain"/>
    <property type="match status" value="1"/>
</dbReference>
<keyword evidence="1" id="KW-0560">Oxidoreductase</keyword>
<protein>
    <submittedName>
        <fullName evidence="3">Coenzyme F420-dependent N5,N10-methylene tetrahydromethanopterin reductase-like protein</fullName>
    </submittedName>
</protein>
<name>A0A0Z8M2G8_STRSU</name>
<evidence type="ECO:0000313" key="4">
    <source>
        <dbReference type="Proteomes" id="UP000073388"/>
    </source>
</evidence>
<dbReference type="GO" id="GO:0004497">
    <property type="term" value="F:monooxygenase activity"/>
    <property type="evidence" value="ECO:0007669"/>
    <property type="project" value="UniProtKB-KW"/>
</dbReference>
<dbReference type="InterPro" id="IPR036661">
    <property type="entry name" value="Luciferase-like_sf"/>
</dbReference>
<evidence type="ECO:0000256" key="1">
    <source>
        <dbReference type="ARBA" id="ARBA00023002"/>
    </source>
</evidence>
<accession>A0A0Z8M2G8</accession>
<dbReference type="GO" id="GO:0016705">
    <property type="term" value="F:oxidoreductase activity, acting on paired donors, with incorporation or reduction of molecular oxygen"/>
    <property type="evidence" value="ECO:0007669"/>
    <property type="project" value="InterPro"/>
</dbReference>
<dbReference type="InterPro" id="IPR050766">
    <property type="entry name" value="Bact_Lucif_Oxidored"/>
</dbReference>
<organism evidence="3 4">
    <name type="scientific">Streptococcus suis</name>
    <dbReference type="NCBI Taxonomy" id="1307"/>
    <lineage>
        <taxon>Bacteria</taxon>
        <taxon>Bacillati</taxon>
        <taxon>Bacillota</taxon>
        <taxon>Bacilli</taxon>
        <taxon>Lactobacillales</taxon>
        <taxon>Streptococcaceae</taxon>
        <taxon>Streptococcus</taxon>
    </lineage>
</organism>
<keyword evidence="2" id="KW-0503">Monooxygenase</keyword>
<dbReference type="SUPFAM" id="SSF51679">
    <property type="entry name" value="Bacterial luciferase-like"/>
    <property type="match status" value="1"/>
</dbReference>
<evidence type="ECO:0000313" key="3">
    <source>
        <dbReference type="EMBL" id="CYW01219.1"/>
    </source>
</evidence>
<gene>
    <name evidence="3" type="ORF">ERS132461_01061</name>
</gene>
<reference evidence="3 4" key="1">
    <citation type="submission" date="2016-02" db="EMBL/GenBank/DDBJ databases">
        <authorList>
            <consortium name="Pathogen Informatics"/>
        </authorList>
    </citation>
    <scope>NUCLEOTIDE SEQUENCE [LARGE SCALE GENOMIC DNA]</scope>
    <source>
        <strain evidence="3 4">LSS99</strain>
    </source>
</reference>
<dbReference type="AlphaFoldDB" id="A0A0Z8M2G8"/>
<dbReference type="EMBL" id="FIIX01000019">
    <property type="protein sequence ID" value="CYW01219.1"/>
    <property type="molecule type" value="Genomic_DNA"/>
</dbReference>
<evidence type="ECO:0000256" key="2">
    <source>
        <dbReference type="ARBA" id="ARBA00023033"/>
    </source>
</evidence>
<dbReference type="GO" id="GO:0005829">
    <property type="term" value="C:cytosol"/>
    <property type="evidence" value="ECO:0007669"/>
    <property type="project" value="TreeGrafter"/>
</dbReference>
<dbReference type="Proteomes" id="UP000073388">
    <property type="component" value="Unassembled WGS sequence"/>
</dbReference>
<proteinExistence type="predicted"/>
<dbReference type="PANTHER" id="PTHR30137">
    <property type="entry name" value="LUCIFERASE-LIKE MONOOXYGENASE"/>
    <property type="match status" value="1"/>
</dbReference>